<evidence type="ECO:0000313" key="2">
    <source>
        <dbReference type="EMBL" id="NMO17489.1"/>
    </source>
</evidence>
<evidence type="ECO:0000313" key="3">
    <source>
        <dbReference type="Proteomes" id="UP000518300"/>
    </source>
</evidence>
<dbReference type="PANTHER" id="PTHR43679:SF2">
    <property type="entry name" value="OCTANOYL-[GCVH]:PROTEIN N-OCTANOYLTRANSFERASE"/>
    <property type="match status" value="1"/>
</dbReference>
<protein>
    <submittedName>
        <fullName evidence="2">Lipoate--protein ligase family protein</fullName>
    </submittedName>
</protein>
<dbReference type="Gene3D" id="3.30.930.10">
    <property type="entry name" value="Bira Bifunctional Protein, Domain 2"/>
    <property type="match status" value="1"/>
</dbReference>
<dbReference type="EMBL" id="JABBJJ010000100">
    <property type="protein sequence ID" value="NMO17489.1"/>
    <property type="molecule type" value="Genomic_DNA"/>
</dbReference>
<dbReference type="CDD" id="cd16443">
    <property type="entry name" value="LplA"/>
    <property type="match status" value="1"/>
</dbReference>
<dbReference type="PANTHER" id="PTHR43679">
    <property type="entry name" value="OCTANOYLTRANSFERASE LIPM-RELATED"/>
    <property type="match status" value="1"/>
</dbReference>
<gene>
    <name evidence="2" type="ORF">HG543_21870</name>
</gene>
<keyword evidence="3" id="KW-1185">Reference proteome</keyword>
<dbReference type="RefSeq" id="WP_169346772.1">
    <property type="nucleotide sequence ID" value="NZ_JABBJJ010000100.1"/>
</dbReference>
<dbReference type="Pfam" id="PF21948">
    <property type="entry name" value="LplA-B_cat"/>
    <property type="match status" value="1"/>
</dbReference>
<dbReference type="PROSITE" id="PS51733">
    <property type="entry name" value="BPL_LPL_CATALYTIC"/>
    <property type="match status" value="1"/>
</dbReference>
<dbReference type="InterPro" id="IPR004143">
    <property type="entry name" value="BPL_LPL_catalytic"/>
</dbReference>
<feature type="domain" description="BPL/LPL catalytic" evidence="1">
    <location>
        <begin position="42"/>
        <end position="242"/>
    </location>
</feature>
<evidence type="ECO:0000259" key="1">
    <source>
        <dbReference type="PROSITE" id="PS51733"/>
    </source>
</evidence>
<dbReference type="Proteomes" id="UP000518300">
    <property type="component" value="Unassembled WGS sequence"/>
</dbReference>
<keyword evidence="2" id="KW-0436">Ligase</keyword>
<comment type="caution">
    <text evidence="2">The sequence shown here is derived from an EMBL/GenBank/DDBJ whole genome shotgun (WGS) entry which is preliminary data.</text>
</comment>
<dbReference type="AlphaFoldDB" id="A0A848LIE5"/>
<name>A0A848LIE5_9BACT</name>
<dbReference type="GO" id="GO:0016874">
    <property type="term" value="F:ligase activity"/>
    <property type="evidence" value="ECO:0007669"/>
    <property type="project" value="UniProtKB-KW"/>
</dbReference>
<proteinExistence type="predicted"/>
<dbReference type="InterPro" id="IPR050664">
    <property type="entry name" value="Octanoyltrans_LipM/LipL"/>
</dbReference>
<dbReference type="InterPro" id="IPR045864">
    <property type="entry name" value="aa-tRNA-synth_II/BPL/LPL"/>
</dbReference>
<accession>A0A848LIE5</accession>
<sequence>MSPSEPSTPSRAWNLLEPLEEAPGAWQMALDEALLDEASAREDFVPTLRLYVFQPGCLSLGRTQAYDSVDAAAARERGLELVRRVTGGSGVLHHGELTYSFVARVAPPFTDSIEQNYTLLSEAISTGLARRFGVRAELEPSRPERSLASGACFLTPALKELKVSGRKLVGSAQRRQRGAFLQHGALPLSTDYALHARLFGLPPERLRAAMMDLTEAADREVSHADAAEALKQGFVERLGTHWTSVTLAPHVRTRAETLVAERYGREDWTRDAVC</sequence>
<reference evidence="2 3" key="1">
    <citation type="submission" date="2020-04" db="EMBL/GenBank/DDBJ databases">
        <title>Draft genome of Pyxidicoccus fallax type strain.</title>
        <authorList>
            <person name="Whitworth D.E."/>
        </authorList>
    </citation>
    <scope>NUCLEOTIDE SEQUENCE [LARGE SCALE GENOMIC DNA]</scope>
    <source>
        <strain evidence="2 3">DSM 14698</strain>
    </source>
</reference>
<dbReference type="SUPFAM" id="SSF55681">
    <property type="entry name" value="Class II aaRS and biotin synthetases"/>
    <property type="match status" value="1"/>
</dbReference>
<organism evidence="2 3">
    <name type="scientific">Pyxidicoccus fallax</name>
    <dbReference type="NCBI Taxonomy" id="394095"/>
    <lineage>
        <taxon>Bacteria</taxon>
        <taxon>Pseudomonadati</taxon>
        <taxon>Myxococcota</taxon>
        <taxon>Myxococcia</taxon>
        <taxon>Myxococcales</taxon>
        <taxon>Cystobacterineae</taxon>
        <taxon>Myxococcaceae</taxon>
        <taxon>Pyxidicoccus</taxon>
    </lineage>
</organism>